<evidence type="ECO:0000256" key="1">
    <source>
        <dbReference type="SAM" id="MobiDB-lite"/>
    </source>
</evidence>
<evidence type="ECO:0000313" key="3">
    <source>
        <dbReference type="EMBL" id="KAK4662391.1"/>
    </source>
</evidence>
<dbReference type="InterPro" id="IPR021331">
    <property type="entry name" value="Hva1_TUDOR"/>
</dbReference>
<proteinExistence type="predicted"/>
<keyword evidence="4" id="KW-1185">Reference proteome</keyword>
<dbReference type="RefSeq" id="XP_062762357.1">
    <property type="nucleotide sequence ID" value="XM_062915013.1"/>
</dbReference>
<dbReference type="Proteomes" id="UP001326199">
    <property type="component" value="Unassembled WGS sequence"/>
</dbReference>
<dbReference type="GeneID" id="87935356"/>
<evidence type="ECO:0000259" key="2">
    <source>
        <dbReference type="Pfam" id="PF11160"/>
    </source>
</evidence>
<organism evidence="3 4">
    <name type="scientific">Podospora pseudopauciseta</name>
    <dbReference type="NCBI Taxonomy" id="2093780"/>
    <lineage>
        <taxon>Eukaryota</taxon>
        <taxon>Fungi</taxon>
        <taxon>Dikarya</taxon>
        <taxon>Ascomycota</taxon>
        <taxon>Pezizomycotina</taxon>
        <taxon>Sordariomycetes</taxon>
        <taxon>Sordariomycetidae</taxon>
        <taxon>Sordariales</taxon>
        <taxon>Podosporaceae</taxon>
        <taxon>Podospora</taxon>
    </lineage>
</organism>
<feature type="domain" description="Hypervirulence associated protein TUDOR" evidence="2">
    <location>
        <begin position="31"/>
        <end position="95"/>
    </location>
</feature>
<dbReference type="EMBL" id="JAFFHB010000009">
    <property type="protein sequence ID" value="KAK4662391.1"/>
    <property type="molecule type" value="Genomic_DNA"/>
</dbReference>
<protein>
    <recommendedName>
        <fullName evidence="2">Hypervirulence associated protein TUDOR domain-containing protein</fullName>
    </recommendedName>
</protein>
<dbReference type="Pfam" id="PF11160">
    <property type="entry name" value="Hva1_TUDOR"/>
    <property type="match status" value="1"/>
</dbReference>
<name>A0ABR0H3C8_9PEZI</name>
<accession>A0ABR0H3C8</accession>
<sequence>MFLLLPCGVCGQSPQESIKMPIKSSTSFSPGDTVRYKPVGGPDSNTSESVGKIKDVLTEPGKQAGRNVNASAEMPRYEIENLNTGKTSTIYERNILGIEK</sequence>
<feature type="region of interest" description="Disordered" evidence="1">
    <location>
        <begin position="21"/>
        <end position="49"/>
    </location>
</feature>
<gene>
    <name evidence="3" type="ORF">QC763_700050</name>
</gene>
<comment type="caution">
    <text evidence="3">The sequence shown here is derived from an EMBL/GenBank/DDBJ whole genome shotgun (WGS) entry which is preliminary data.</text>
</comment>
<reference evidence="3 4" key="1">
    <citation type="journal article" date="2023" name="bioRxiv">
        <title>High-quality genome assemblies of four members of thePodospora anserinaspecies complex.</title>
        <authorList>
            <person name="Ament-Velasquez S.L."/>
            <person name="Vogan A.A."/>
            <person name="Wallerman O."/>
            <person name="Hartmann F."/>
            <person name="Gautier V."/>
            <person name="Silar P."/>
            <person name="Giraud T."/>
            <person name="Johannesson H."/>
        </authorList>
    </citation>
    <scope>NUCLEOTIDE SEQUENCE [LARGE SCALE GENOMIC DNA]</scope>
    <source>
        <strain evidence="3 4">CBS 411.78</strain>
    </source>
</reference>
<evidence type="ECO:0000313" key="4">
    <source>
        <dbReference type="Proteomes" id="UP001326199"/>
    </source>
</evidence>